<name>A0AA35YMZ9_LACSI</name>
<evidence type="ECO:0000256" key="1">
    <source>
        <dbReference type="SAM" id="Phobius"/>
    </source>
</evidence>
<dbReference type="EMBL" id="OX465079">
    <property type="protein sequence ID" value="CAI9276812.1"/>
    <property type="molecule type" value="Genomic_DNA"/>
</dbReference>
<protein>
    <submittedName>
        <fullName evidence="2">Uncharacterized protein</fullName>
    </submittedName>
</protein>
<proteinExistence type="predicted"/>
<reference evidence="2" key="1">
    <citation type="submission" date="2023-04" db="EMBL/GenBank/DDBJ databases">
        <authorList>
            <person name="Vijverberg K."/>
            <person name="Xiong W."/>
            <person name="Schranz E."/>
        </authorList>
    </citation>
    <scope>NUCLEOTIDE SEQUENCE</scope>
</reference>
<feature type="transmembrane region" description="Helical" evidence="1">
    <location>
        <begin position="20"/>
        <end position="36"/>
    </location>
</feature>
<accession>A0AA35YMZ9</accession>
<keyword evidence="1" id="KW-0812">Transmembrane</keyword>
<sequence>MRFNRISMHCARMNQHIPMLYVQLYTYQVYAIMILVQKKLVRLRYSLIYIDLVTDILICEHHFCFYSTLEYPGSHILAGGSSNGKCVKKRTHGSHYSGVTDGSFSGVKALRKL</sequence>
<gene>
    <name evidence="2" type="ORF">LSALG_LOCUS16775</name>
</gene>
<dbReference type="Proteomes" id="UP001177003">
    <property type="component" value="Chromosome 3"/>
</dbReference>
<organism evidence="2 3">
    <name type="scientific">Lactuca saligna</name>
    <name type="common">Willowleaf lettuce</name>
    <dbReference type="NCBI Taxonomy" id="75948"/>
    <lineage>
        <taxon>Eukaryota</taxon>
        <taxon>Viridiplantae</taxon>
        <taxon>Streptophyta</taxon>
        <taxon>Embryophyta</taxon>
        <taxon>Tracheophyta</taxon>
        <taxon>Spermatophyta</taxon>
        <taxon>Magnoliopsida</taxon>
        <taxon>eudicotyledons</taxon>
        <taxon>Gunneridae</taxon>
        <taxon>Pentapetalae</taxon>
        <taxon>asterids</taxon>
        <taxon>campanulids</taxon>
        <taxon>Asterales</taxon>
        <taxon>Asteraceae</taxon>
        <taxon>Cichorioideae</taxon>
        <taxon>Cichorieae</taxon>
        <taxon>Lactucinae</taxon>
        <taxon>Lactuca</taxon>
    </lineage>
</organism>
<evidence type="ECO:0000313" key="3">
    <source>
        <dbReference type="Proteomes" id="UP001177003"/>
    </source>
</evidence>
<dbReference type="AlphaFoldDB" id="A0AA35YMZ9"/>
<evidence type="ECO:0000313" key="2">
    <source>
        <dbReference type="EMBL" id="CAI9276812.1"/>
    </source>
</evidence>
<keyword evidence="1" id="KW-1133">Transmembrane helix</keyword>
<keyword evidence="3" id="KW-1185">Reference proteome</keyword>
<keyword evidence="1" id="KW-0472">Membrane</keyword>